<protein>
    <recommendedName>
        <fullName evidence="4">Phosphoribosylglycinamide formyltransferase</fullName>
        <ecNumber evidence="4">2.1.2.2</ecNumber>
    </recommendedName>
    <alternativeName>
        <fullName evidence="4">5'-phosphoribosylglycinamide transformylase</fullName>
    </alternativeName>
    <alternativeName>
        <fullName evidence="4">GAR transformylase</fullName>
        <shortName evidence="4">GART</shortName>
    </alternativeName>
</protein>
<evidence type="ECO:0000256" key="1">
    <source>
        <dbReference type="ARBA" id="ARBA00005054"/>
    </source>
</evidence>
<feature type="site" description="Raises pKa of active site His" evidence="4">
    <location>
        <position position="149"/>
    </location>
</feature>
<reference evidence="6 7" key="1">
    <citation type="journal article" date="2021" name="Sci. Rep.">
        <title>The distribution of antibiotic resistance genes in chicken gut microbiota commensals.</title>
        <authorList>
            <person name="Juricova H."/>
            <person name="Matiasovicova J."/>
            <person name="Kubasova T."/>
            <person name="Cejkova D."/>
            <person name="Rychlik I."/>
        </authorList>
    </citation>
    <scope>NUCLEOTIDE SEQUENCE [LARGE SCALE GENOMIC DNA]</scope>
    <source>
        <strain evidence="6 7">An537</strain>
    </source>
</reference>
<accession>A0ABS2GHI0</accession>
<feature type="binding site" evidence="4">
    <location>
        <begin position="16"/>
        <end position="18"/>
    </location>
    <ligand>
        <name>N(1)-(5-phospho-beta-D-ribosyl)glycinamide</name>
        <dbReference type="ChEBI" id="CHEBI:143788"/>
    </ligand>
</feature>
<comment type="function">
    <text evidence="4">Catalyzes the transfer of a formyl group from 10-formyltetrahydrofolate to 5-phospho-ribosyl-glycinamide (GAR), producing 5-phospho-ribosyl-N-formylglycinamide (FGAR) and tetrahydrofolate.</text>
</comment>
<dbReference type="PANTHER" id="PTHR43369">
    <property type="entry name" value="PHOSPHORIBOSYLGLYCINAMIDE FORMYLTRANSFERASE"/>
    <property type="match status" value="1"/>
</dbReference>
<sequence>MNSVRKRIAIFASGRGSNAEALYQAMQAGEVNGEVVVVVSDYSTAAVLAKAQAWGVPSVAVERKAYGSKEDFEQALLDAIAPYTPDVVVLAGFMRLLGPTFINAYPNKIVNIHPALLPSFPGLHAQRQAVEAGVKVSGCTVHFVDYGMDSGPIIMQTAVPVMADDTEDSLAARILPHEHTTYKRALALLCDDKLEIINRIVHVKP</sequence>
<feature type="domain" description="Formyl transferase N-terminal" evidence="5">
    <location>
        <begin position="6"/>
        <end position="186"/>
    </location>
</feature>
<dbReference type="RefSeq" id="WP_205087984.1">
    <property type="nucleotide sequence ID" value="NZ_JACJLA010000010.1"/>
</dbReference>
<dbReference type="Gene3D" id="3.40.50.170">
    <property type="entry name" value="Formyl transferase, N-terminal domain"/>
    <property type="match status" value="1"/>
</dbReference>
<gene>
    <name evidence="4" type="primary">purN</name>
    <name evidence="6" type="ORF">H6A01_06620</name>
</gene>
<dbReference type="Proteomes" id="UP000707138">
    <property type="component" value="Unassembled WGS sequence"/>
</dbReference>
<evidence type="ECO:0000256" key="2">
    <source>
        <dbReference type="ARBA" id="ARBA00022679"/>
    </source>
</evidence>
<dbReference type="EMBL" id="JACJLA010000010">
    <property type="protein sequence ID" value="MBM6912992.1"/>
    <property type="molecule type" value="Genomic_DNA"/>
</dbReference>
<evidence type="ECO:0000259" key="5">
    <source>
        <dbReference type="Pfam" id="PF00551"/>
    </source>
</evidence>
<dbReference type="CDD" id="cd08645">
    <property type="entry name" value="FMT_core_GART"/>
    <property type="match status" value="1"/>
</dbReference>
<evidence type="ECO:0000256" key="3">
    <source>
        <dbReference type="ARBA" id="ARBA00022755"/>
    </source>
</evidence>
<comment type="caution">
    <text evidence="6">The sequence shown here is derived from an EMBL/GenBank/DDBJ whole genome shotgun (WGS) entry which is preliminary data.</text>
</comment>
<dbReference type="InterPro" id="IPR036477">
    <property type="entry name" value="Formyl_transf_N_sf"/>
</dbReference>
<dbReference type="HAMAP" id="MF_01930">
    <property type="entry name" value="PurN"/>
    <property type="match status" value="1"/>
</dbReference>
<dbReference type="SUPFAM" id="SSF53328">
    <property type="entry name" value="Formyltransferase"/>
    <property type="match status" value="1"/>
</dbReference>
<evidence type="ECO:0000313" key="7">
    <source>
        <dbReference type="Proteomes" id="UP000707138"/>
    </source>
</evidence>
<dbReference type="PANTHER" id="PTHR43369:SF2">
    <property type="entry name" value="PHOSPHORIBOSYLGLYCINAMIDE FORMYLTRANSFERASE"/>
    <property type="match status" value="1"/>
</dbReference>
<comment type="catalytic activity">
    <reaction evidence="4">
        <text>N(1)-(5-phospho-beta-D-ribosyl)glycinamide + (6R)-10-formyltetrahydrofolate = N(2)-formyl-N(1)-(5-phospho-beta-D-ribosyl)glycinamide + (6S)-5,6,7,8-tetrahydrofolate + H(+)</text>
        <dbReference type="Rhea" id="RHEA:15053"/>
        <dbReference type="ChEBI" id="CHEBI:15378"/>
        <dbReference type="ChEBI" id="CHEBI:57453"/>
        <dbReference type="ChEBI" id="CHEBI:143788"/>
        <dbReference type="ChEBI" id="CHEBI:147286"/>
        <dbReference type="ChEBI" id="CHEBI:195366"/>
        <dbReference type="EC" id="2.1.2.2"/>
    </reaction>
</comment>
<dbReference type="EC" id="2.1.2.2" evidence="4"/>
<dbReference type="Pfam" id="PF00551">
    <property type="entry name" value="Formyl_trans_N"/>
    <property type="match status" value="1"/>
</dbReference>
<keyword evidence="3 4" id="KW-0658">Purine biosynthesis</keyword>
<evidence type="ECO:0000256" key="4">
    <source>
        <dbReference type="HAMAP-Rule" id="MF_01930"/>
    </source>
</evidence>
<feature type="active site" description="Proton donor" evidence="4">
    <location>
        <position position="113"/>
    </location>
</feature>
<dbReference type="InterPro" id="IPR004607">
    <property type="entry name" value="GART"/>
</dbReference>
<keyword evidence="7" id="KW-1185">Reference proteome</keyword>
<dbReference type="NCBIfam" id="TIGR00639">
    <property type="entry name" value="PurN"/>
    <property type="match status" value="1"/>
</dbReference>
<keyword evidence="2 4" id="KW-0808">Transferase</keyword>
<feature type="binding site" evidence="4">
    <location>
        <position position="111"/>
    </location>
    <ligand>
        <name>(6R)-10-formyltetrahydrofolate</name>
        <dbReference type="ChEBI" id="CHEBI:195366"/>
    </ligand>
</feature>
<name>A0ABS2GHI0_9FIRM</name>
<dbReference type="GO" id="GO:0004644">
    <property type="term" value="F:phosphoribosylglycinamide formyltransferase activity"/>
    <property type="evidence" value="ECO:0007669"/>
    <property type="project" value="UniProtKB-EC"/>
</dbReference>
<evidence type="ECO:0000313" key="6">
    <source>
        <dbReference type="EMBL" id="MBM6912992.1"/>
    </source>
</evidence>
<feature type="binding site" evidence="4">
    <location>
        <begin position="94"/>
        <end position="97"/>
    </location>
    <ligand>
        <name>(6R)-10-formyltetrahydrofolate</name>
        <dbReference type="ChEBI" id="CHEBI:195366"/>
    </ligand>
</feature>
<dbReference type="InterPro" id="IPR002376">
    <property type="entry name" value="Formyl_transf_N"/>
</dbReference>
<comment type="similarity">
    <text evidence="4">Belongs to the GART family.</text>
</comment>
<proteinExistence type="inferred from homology"/>
<organism evidence="6 7">
    <name type="scientific">Veillonella magna</name>
    <dbReference type="NCBI Taxonomy" id="464322"/>
    <lineage>
        <taxon>Bacteria</taxon>
        <taxon>Bacillati</taxon>
        <taxon>Bacillota</taxon>
        <taxon>Negativicutes</taxon>
        <taxon>Veillonellales</taxon>
        <taxon>Veillonellaceae</taxon>
        <taxon>Veillonella</taxon>
    </lineage>
</organism>
<feature type="binding site" evidence="4">
    <location>
        <position position="69"/>
    </location>
    <ligand>
        <name>(6R)-10-formyltetrahydrofolate</name>
        <dbReference type="ChEBI" id="CHEBI:195366"/>
    </ligand>
</feature>
<comment type="pathway">
    <text evidence="1 4">Purine metabolism; IMP biosynthesis via de novo pathway; N(2)-formyl-N(1)-(5-phospho-D-ribosyl)glycinamide from N(1)-(5-phospho-D-ribosyl)glycinamide (10-formyl THF route): step 1/1.</text>
</comment>